<reference evidence="1 2" key="1">
    <citation type="submission" date="2015-10" db="EMBL/GenBank/DDBJ databases">
        <title>Candidatus Desulfofervidus auxilii, a hydrogenotrophic sulfate-reducing bacterium involved in the thermophilic anaerobic oxidation of methane.</title>
        <authorList>
            <person name="Krukenberg V."/>
            <person name="Richter M."/>
            <person name="Wegener G."/>
        </authorList>
    </citation>
    <scope>NUCLEOTIDE SEQUENCE [LARGE SCALE GENOMIC DNA]</scope>
    <source>
        <strain evidence="1 2">HS1</strain>
    </source>
</reference>
<dbReference type="GO" id="GO:0000272">
    <property type="term" value="P:polysaccharide catabolic process"/>
    <property type="evidence" value="ECO:0007669"/>
    <property type="project" value="InterPro"/>
</dbReference>
<gene>
    <name evidence="1" type="ORF">HS1_001633</name>
</gene>
<dbReference type="AlphaFoldDB" id="A0A7U4QL98"/>
<sequence>MSFPAFLCGKGGNRGAAPDVSAWGRTDYSDFDTGSDVDRSDLDEFAAVYGFTSADNNYNALCDFDSDGDVDGSDVNIFTEEFGKT</sequence>
<dbReference type="PROSITE" id="PS00018">
    <property type="entry name" value="EF_HAND_1"/>
    <property type="match status" value="1"/>
</dbReference>
<dbReference type="Gene3D" id="1.10.1330.10">
    <property type="entry name" value="Dockerin domain"/>
    <property type="match status" value="1"/>
</dbReference>
<proteinExistence type="predicted"/>
<dbReference type="RefSeq" id="WP_066063682.1">
    <property type="nucleotide sequence ID" value="NZ_CP013015.1"/>
</dbReference>
<organism evidence="1 2">
    <name type="scientific">Desulfofervidus auxilii</name>
    <dbReference type="NCBI Taxonomy" id="1621989"/>
    <lineage>
        <taxon>Bacteria</taxon>
        <taxon>Pseudomonadati</taxon>
        <taxon>Thermodesulfobacteriota</taxon>
        <taxon>Candidatus Desulfofervidia</taxon>
        <taxon>Candidatus Desulfofervidales</taxon>
        <taxon>Candidatus Desulfofervidaceae</taxon>
        <taxon>Candidatus Desulfofervidus</taxon>
    </lineage>
</organism>
<dbReference type="Proteomes" id="UP000070560">
    <property type="component" value="Chromosome"/>
</dbReference>
<accession>A0A7U4QL98</accession>
<dbReference type="InterPro" id="IPR018247">
    <property type="entry name" value="EF_Hand_1_Ca_BS"/>
</dbReference>
<evidence type="ECO:0000313" key="1">
    <source>
        <dbReference type="EMBL" id="AMM41427.1"/>
    </source>
</evidence>
<evidence type="ECO:0000313" key="2">
    <source>
        <dbReference type="Proteomes" id="UP000070560"/>
    </source>
</evidence>
<dbReference type="KEGG" id="daw:HS1_001633"/>
<keyword evidence="2" id="KW-1185">Reference proteome</keyword>
<dbReference type="EMBL" id="CP013015">
    <property type="protein sequence ID" value="AMM41427.1"/>
    <property type="molecule type" value="Genomic_DNA"/>
</dbReference>
<protein>
    <recommendedName>
        <fullName evidence="3">EF-hand domain-containing protein</fullName>
    </recommendedName>
</protein>
<name>A0A7U4QL98_DESA2</name>
<dbReference type="InterPro" id="IPR036439">
    <property type="entry name" value="Dockerin_dom_sf"/>
</dbReference>
<evidence type="ECO:0008006" key="3">
    <source>
        <dbReference type="Google" id="ProtNLM"/>
    </source>
</evidence>